<evidence type="ECO:0000313" key="3">
    <source>
        <dbReference type="EMBL" id="MBD1384424.1"/>
    </source>
</evidence>
<feature type="chain" id="PRO_5045244935" evidence="1">
    <location>
        <begin position="19"/>
        <end position="300"/>
    </location>
</feature>
<dbReference type="Gene3D" id="3.40.50.1820">
    <property type="entry name" value="alpha/beta hydrolase"/>
    <property type="match status" value="1"/>
</dbReference>
<dbReference type="PANTHER" id="PTHR43798">
    <property type="entry name" value="MONOACYLGLYCEROL LIPASE"/>
    <property type="match status" value="1"/>
</dbReference>
<feature type="domain" description="AB hydrolase-1" evidence="2">
    <location>
        <begin position="59"/>
        <end position="283"/>
    </location>
</feature>
<dbReference type="EMBL" id="JACWMW010000001">
    <property type="protein sequence ID" value="MBD1384424.1"/>
    <property type="molecule type" value="Genomic_DNA"/>
</dbReference>
<accession>A0ABR7X1G6</accession>
<protein>
    <submittedName>
        <fullName evidence="3">Alpha/beta hydrolase</fullName>
    </submittedName>
</protein>
<dbReference type="GO" id="GO:0016787">
    <property type="term" value="F:hydrolase activity"/>
    <property type="evidence" value="ECO:0007669"/>
    <property type="project" value="UniProtKB-KW"/>
</dbReference>
<evidence type="ECO:0000259" key="2">
    <source>
        <dbReference type="Pfam" id="PF00561"/>
    </source>
</evidence>
<dbReference type="RefSeq" id="WP_191174299.1">
    <property type="nucleotide sequence ID" value="NZ_JACWMW010000001.1"/>
</dbReference>
<dbReference type="Pfam" id="PF00561">
    <property type="entry name" value="Abhydrolase_1"/>
    <property type="match status" value="1"/>
</dbReference>
<evidence type="ECO:0000256" key="1">
    <source>
        <dbReference type="SAM" id="SignalP"/>
    </source>
</evidence>
<reference evidence="3 4" key="1">
    <citation type="submission" date="2020-09" db="EMBL/GenBank/DDBJ databases">
        <title>Novel species of Mucilaginibacter isolated from a glacier on the Tibetan Plateau.</title>
        <authorList>
            <person name="Liu Q."/>
            <person name="Xin Y.-H."/>
        </authorList>
    </citation>
    <scope>NUCLEOTIDE SEQUENCE [LARGE SCALE GENOMIC DNA]</scope>
    <source>
        <strain evidence="3 4">CGMCC 1.13878</strain>
    </source>
</reference>
<feature type="signal peptide" evidence="1">
    <location>
        <begin position="1"/>
        <end position="18"/>
    </location>
</feature>
<evidence type="ECO:0000313" key="4">
    <source>
        <dbReference type="Proteomes" id="UP000618754"/>
    </source>
</evidence>
<keyword evidence="3" id="KW-0378">Hydrolase</keyword>
<dbReference type="InterPro" id="IPR029058">
    <property type="entry name" value="AB_hydrolase_fold"/>
</dbReference>
<name>A0ABR7X1G6_9SPHI</name>
<keyword evidence="4" id="KW-1185">Reference proteome</keyword>
<dbReference type="Proteomes" id="UP000618754">
    <property type="component" value="Unassembled WGS sequence"/>
</dbReference>
<sequence length="300" mass="33703">MKLFYYSAAFCLCLAVFACNNPQPKNTNAVNDDKAITTNLVSNNVRIDYTDTGSGDTSLLFVHGWCINKTYWEKQVAYFGKRYRVVTIDLPGFGKSGKNRKDWSTAAYGQDIKNVIAQLKLKNVILVGHSMAGDIILQGAVDAPQNVLALVGVDNFKSVGIASKDSVKDKKEYDESIGAMKKNFKAVAFDWFNKQLFYKTTPKSIRDRILNDVAQADSTIAIAALAWDSNFSESNELMKLKKKLYLINSDYVPNDTTGLVKKNIPYKLFIVHDTGHFPMIEKPEDFNRQLNNVIADIKRQ</sequence>
<dbReference type="PROSITE" id="PS51257">
    <property type="entry name" value="PROKAR_LIPOPROTEIN"/>
    <property type="match status" value="1"/>
</dbReference>
<keyword evidence="1" id="KW-0732">Signal</keyword>
<organism evidence="3 4">
    <name type="scientific">Mucilaginibacter rigui</name>
    <dbReference type="NCBI Taxonomy" id="534635"/>
    <lineage>
        <taxon>Bacteria</taxon>
        <taxon>Pseudomonadati</taxon>
        <taxon>Bacteroidota</taxon>
        <taxon>Sphingobacteriia</taxon>
        <taxon>Sphingobacteriales</taxon>
        <taxon>Sphingobacteriaceae</taxon>
        <taxon>Mucilaginibacter</taxon>
    </lineage>
</organism>
<dbReference type="PANTHER" id="PTHR43798:SF33">
    <property type="entry name" value="HYDROLASE, PUTATIVE (AFU_ORTHOLOGUE AFUA_2G14860)-RELATED"/>
    <property type="match status" value="1"/>
</dbReference>
<gene>
    <name evidence="3" type="ORF">IDJ75_03970</name>
</gene>
<proteinExistence type="predicted"/>
<comment type="caution">
    <text evidence="3">The sequence shown here is derived from an EMBL/GenBank/DDBJ whole genome shotgun (WGS) entry which is preliminary data.</text>
</comment>
<dbReference type="InterPro" id="IPR000073">
    <property type="entry name" value="AB_hydrolase_1"/>
</dbReference>
<dbReference type="SUPFAM" id="SSF53474">
    <property type="entry name" value="alpha/beta-Hydrolases"/>
    <property type="match status" value="1"/>
</dbReference>
<dbReference type="PRINTS" id="PR00111">
    <property type="entry name" value="ABHYDROLASE"/>
</dbReference>
<dbReference type="InterPro" id="IPR050266">
    <property type="entry name" value="AB_hydrolase_sf"/>
</dbReference>